<dbReference type="Gene3D" id="3.40.50.1220">
    <property type="entry name" value="TPP-binding domain"/>
    <property type="match status" value="1"/>
</dbReference>
<dbReference type="EMBL" id="UINC01018488">
    <property type="protein sequence ID" value="SVA77704.1"/>
    <property type="molecule type" value="Genomic_DNA"/>
</dbReference>
<sequence length="565" mass="60808">MAQVEGSSLVAQAIAREGVETLFGLAGGPIQDIMGFAPHFGVRPIGVRHEQAATFSAAAYGFVKNQVGVAVLAAGPAVSNGVTGAHVAFDNCLPLVILGGSGNQRGRYTGTFQETENVPMYKGITKMAVQVDSTERIPEYLAMAFRKARTGRPGPVYIDLPSDVLQNEVDEDTVNWPSNYYTDVPPMGNPDQVKRAADLLINAERPMMIIGKGVRWSEPTEELREMVETLGMPYVTSPMGRGFIPDDHPMNFGAARSAIMGNADVVLIVGSRLNWMFGFGRQFAEDAKIIHIDIEAEEIGFNRAAEVGIVGDSKAVLQQILGEMEGRTAGIAERAEEGPWLTALRERVDRNAENIQSRLTSDANPIITHRLLHEISQVFPRETIYTVDGQQTLAAGRQVLQSQTPASRLNSGSNGCMGVGVPFAVGAKLARPDAPVVSVNGDCAFGFNSMEMETAVRHGVPIVFIINNNSGIVGGALERGMGLPDGYGERVATYTPDIRYDKIMEAFGGHCENVTEPSDIKAALERAFQATKEGKTACVNVISEHMETAPPRDGRAGGLMGYDRQ</sequence>
<dbReference type="AlphaFoldDB" id="A0A381YL01"/>
<evidence type="ECO:0008006" key="12">
    <source>
        <dbReference type="Google" id="ProtNLM"/>
    </source>
</evidence>
<evidence type="ECO:0000256" key="5">
    <source>
        <dbReference type="ARBA" id="ARBA00023052"/>
    </source>
</evidence>
<dbReference type="GO" id="GO:0030976">
    <property type="term" value="F:thiamine pyrophosphate binding"/>
    <property type="evidence" value="ECO:0007669"/>
    <property type="project" value="InterPro"/>
</dbReference>
<evidence type="ECO:0000259" key="9">
    <source>
        <dbReference type="Pfam" id="PF02775"/>
    </source>
</evidence>
<evidence type="ECO:0000259" key="8">
    <source>
        <dbReference type="Pfam" id="PF00205"/>
    </source>
</evidence>
<evidence type="ECO:0000256" key="7">
    <source>
        <dbReference type="RuleBase" id="RU362132"/>
    </source>
</evidence>
<feature type="domain" description="Thiamine pyrophosphate enzyme central" evidence="8">
    <location>
        <begin position="193"/>
        <end position="320"/>
    </location>
</feature>
<keyword evidence="6" id="KW-0456">Lyase</keyword>
<keyword evidence="4" id="KW-0460">Magnesium</keyword>
<gene>
    <name evidence="11" type="ORF">METZ01_LOCUS130558</name>
</gene>
<feature type="domain" description="Thiamine pyrophosphate enzyme TPP-binding" evidence="9">
    <location>
        <begin position="396"/>
        <end position="540"/>
    </location>
</feature>
<comment type="similarity">
    <text evidence="2 7">Belongs to the TPP enzyme family.</text>
</comment>
<protein>
    <recommendedName>
        <fullName evidence="12">Thiamine pyrophosphate-binding protein</fullName>
    </recommendedName>
</protein>
<proteinExistence type="inferred from homology"/>
<dbReference type="PANTHER" id="PTHR43710:SF2">
    <property type="entry name" value="2-HYDROXYACYL-COA LYASE 1"/>
    <property type="match status" value="1"/>
</dbReference>
<reference evidence="11" key="1">
    <citation type="submission" date="2018-05" db="EMBL/GenBank/DDBJ databases">
        <authorList>
            <person name="Lanie J.A."/>
            <person name="Ng W.-L."/>
            <person name="Kazmierczak K.M."/>
            <person name="Andrzejewski T.M."/>
            <person name="Davidsen T.M."/>
            <person name="Wayne K.J."/>
            <person name="Tettelin H."/>
            <person name="Glass J.I."/>
            <person name="Rusch D."/>
            <person name="Podicherti R."/>
            <person name="Tsui H.-C.T."/>
            <person name="Winkler M.E."/>
        </authorList>
    </citation>
    <scope>NUCLEOTIDE SEQUENCE</scope>
</reference>
<comment type="cofactor">
    <cofactor evidence="1">
        <name>thiamine diphosphate</name>
        <dbReference type="ChEBI" id="CHEBI:58937"/>
    </cofactor>
</comment>
<dbReference type="Pfam" id="PF02776">
    <property type="entry name" value="TPP_enzyme_N"/>
    <property type="match status" value="1"/>
</dbReference>
<evidence type="ECO:0000256" key="6">
    <source>
        <dbReference type="ARBA" id="ARBA00023239"/>
    </source>
</evidence>
<evidence type="ECO:0000256" key="3">
    <source>
        <dbReference type="ARBA" id="ARBA00022723"/>
    </source>
</evidence>
<name>A0A381YL01_9ZZZZ</name>
<dbReference type="InterPro" id="IPR029035">
    <property type="entry name" value="DHS-like_NAD/FAD-binding_dom"/>
</dbReference>
<keyword evidence="5 7" id="KW-0786">Thiamine pyrophosphate</keyword>
<evidence type="ECO:0000259" key="10">
    <source>
        <dbReference type="Pfam" id="PF02776"/>
    </source>
</evidence>
<dbReference type="Pfam" id="PF02775">
    <property type="entry name" value="TPP_enzyme_C"/>
    <property type="match status" value="1"/>
</dbReference>
<dbReference type="InterPro" id="IPR012001">
    <property type="entry name" value="Thiamin_PyroP_enz_TPP-bd_dom"/>
</dbReference>
<evidence type="ECO:0000313" key="11">
    <source>
        <dbReference type="EMBL" id="SVA77704.1"/>
    </source>
</evidence>
<keyword evidence="3" id="KW-0479">Metal-binding</keyword>
<dbReference type="SUPFAM" id="SSF52518">
    <property type="entry name" value="Thiamin diphosphate-binding fold (THDP-binding)"/>
    <property type="match status" value="2"/>
</dbReference>
<organism evidence="11">
    <name type="scientific">marine metagenome</name>
    <dbReference type="NCBI Taxonomy" id="408172"/>
    <lineage>
        <taxon>unclassified sequences</taxon>
        <taxon>metagenomes</taxon>
        <taxon>ecological metagenomes</taxon>
    </lineage>
</organism>
<dbReference type="Pfam" id="PF00205">
    <property type="entry name" value="TPP_enzyme_M"/>
    <property type="match status" value="1"/>
</dbReference>
<dbReference type="CDD" id="cd07035">
    <property type="entry name" value="TPP_PYR_POX_like"/>
    <property type="match status" value="1"/>
</dbReference>
<accession>A0A381YL01</accession>
<dbReference type="Gene3D" id="3.40.50.970">
    <property type="match status" value="2"/>
</dbReference>
<evidence type="ECO:0000256" key="4">
    <source>
        <dbReference type="ARBA" id="ARBA00022842"/>
    </source>
</evidence>
<dbReference type="InterPro" id="IPR011766">
    <property type="entry name" value="TPP_enzyme_TPP-bd"/>
</dbReference>
<dbReference type="InterPro" id="IPR029061">
    <property type="entry name" value="THDP-binding"/>
</dbReference>
<feature type="domain" description="Thiamine pyrophosphate enzyme N-terminal TPP-binding" evidence="10">
    <location>
        <begin position="6"/>
        <end position="116"/>
    </location>
</feature>
<dbReference type="SUPFAM" id="SSF52467">
    <property type="entry name" value="DHS-like NAD/FAD-binding domain"/>
    <property type="match status" value="1"/>
</dbReference>
<dbReference type="GO" id="GO:0016829">
    <property type="term" value="F:lyase activity"/>
    <property type="evidence" value="ECO:0007669"/>
    <property type="project" value="UniProtKB-KW"/>
</dbReference>
<evidence type="ECO:0000256" key="2">
    <source>
        <dbReference type="ARBA" id="ARBA00007812"/>
    </source>
</evidence>
<dbReference type="InterPro" id="IPR045025">
    <property type="entry name" value="HACL1-like"/>
</dbReference>
<evidence type="ECO:0000256" key="1">
    <source>
        <dbReference type="ARBA" id="ARBA00001964"/>
    </source>
</evidence>
<dbReference type="GO" id="GO:0000287">
    <property type="term" value="F:magnesium ion binding"/>
    <property type="evidence" value="ECO:0007669"/>
    <property type="project" value="InterPro"/>
</dbReference>
<dbReference type="InterPro" id="IPR012000">
    <property type="entry name" value="Thiamin_PyroP_enz_cen_dom"/>
</dbReference>
<dbReference type="PANTHER" id="PTHR43710">
    <property type="entry name" value="2-HYDROXYACYL-COA LYASE"/>
    <property type="match status" value="1"/>
</dbReference>
<dbReference type="CDD" id="cd02004">
    <property type="entry name" value="TPP_BZL_OCoD_HPCL"/>
    <property type="match status" value="1"/>
</dbReference>
<dbReference type="GO" id="GO:0001561">
    <property type="term" value="P:fatty acid alpha-oxidation"/>
    <property type="evidence" value="ECO:0007669"/>
    <property type="project" value="TreeGrafter"/>
</dbReference>